<dbReference type="EMBL" id="CAEZUO010000004">
    <property type="protein sequence ID" value="CAB4594961.1"/>
    <property type="molecule type" value="Genomic_DNA"/>
</dbReference>
<feature type="region of interest" description="Disordered" evidence="2">
    <location>
        <begin position="1"/>
        <end position="32"/>
    </location>
</feature>
<feature type="coiled-coil region" evidence="1">
    <location>
        <begin position="67"/>
        <end position="101"/>
    </location>
</feature>
<evidence type="ECO:0000313" key="4">
    <source>
        <dbReference type="EMBL" id="CAB4594961.1"/>
    </source>
</evidence>
<gene>
    <name evidence="4" type="ORF">UFOPK1827_00181</name>
</gene>
<evidence type="ECO:0000256" key="2">
    <source>
        <dbReference type="SAM" id="MobiDB-lite"/>
    </source>
</evidence>
<evidence type="ECO:0000256" key="1">
    <source>
        <dbReference type="SAM" id="Coils"/>
    </source>
</evidence>
<sequence length="149" mass="16279">MARLPRRSRAESSAPRKRSDAPAKSSGPKHAKAQRSLLARSTWIVAPVILVILTVAVVAFLAPTRTLLDQRRTAATAEQRLAELDQANADAQAQADALKTDAEIERIAREQYGYAKAGEEVYHLLPEARDPVRVPDAWPFEGLGSSLAR</sequence>
<dbReference type="AlphaFoldDB" id="A0A6J6G1S9"/>
<dbReference type="Pfam" id="PF04977">
    <property type="entry name" value="DivIC"/>
    <property type="match status" value="1"/>
</dbReference>
<organism evidence="4">
    <name type="scientific">freshwater metagenome</name>
    <dbReference type="NCBI Taxonomy" id="449393"/>
    <lineage>
        <taxon>unclassified sequences</taxon>
        <taxon>metagenomes</taxon>
        <taxon>ecological metagenomes</taxon>
    </lineage>
</organism>
<proteinExistence type="predicted"/>
<keyword evidence="1" id="KW-0175">Coiled coil</keyword>
<accession>A0A6J6G1S9</accession>
<keyword evidence="3" id="KW-1133">Transmembrane helix</keyword>
<evidence type="ECO:0000256" key="3">
    <source>
        <dbReference type="SAM" id="Phobius"/>
    </source>
</evidence>
<reference evidence="4" key="1">
    <citation type="submission" date="2020-05" db="EMBL/GenBank/DDBJ databases">
        <authorList>
            <person name="Chiriac C."/>
            <person name="Salcher M."/>
            <person name="Ghai R."/>
            <person name="Kavagutti S V."/>
        </authorList>
    </citation>
    <scope>NUCLEOTIDE SEQUENCE</scope>
</reference>
<keyword evidence="3" id="KW-0812">Transmembrane</keyword>
<protein>
    <submittedName>
        <fullName evidence="4">Unannotated protein</fullName>
    </submittedName>
</protein>
<name>A0A6J6G1S9_9ZZZZ</name>
<feature type="transmembrane region" description="Helical" evidence="3">
    <location>
        <begin position="42"/>
        <end position="62"/>
    </location>
</feature>
<dbReference type="InterPro" id="IPR007060">
    <property type="entry name" value="FtsL/DivIC"/>
</dbReference>
<keyword evidence="3" id="KW-0472">Membrane</keyword>